<evidence type="ECO:0000313" key="2">
    <source>
        <dbReference type="Proteomes" id="UP000777935"/>
    </source>
</evidence>
<protein>
    <submittedName>
        <fullName evidence="1">DUF1153 domain-containing protein</fullName>
    </submittedName>
</protein>
<dbReference type="RefSeq" id="WP_174138367.1">
    <property type="nucleotide sequence ID" value="NZ_JABUFE010000006.1"/>
</dbReference>
<evidence type="ECO:0000313" key="1">
    <source>
        <dbReference type="EMBL" id="NSX55384.1"/>
    </source>
</evidence>
<reference evidence="1 2" key="1">
    <citation type="submission" date="2020-06" db="EMBL/GenBank/DDBJ databases">
        <title>Sulfitobacter algicola sp. nov., isolated from green algae.</title>
        <authorList>
            <person name="Wang C."/>
        </authorList>
    </citation>
    <scope>NUCLEOTIDE SEQUENCE [LARGE SCALE GENOMIC DNA]</scope>
    <source>
        <strain evidence="1 2">1151</strain>
    </source>
</reference>
<dbReference type="InterPro" id="IPR010921">
    <property type="entry name" value="Trp_repressor/repl_initiator"/>
</dbReference>
<accession>A0ABX2IR78</accession>
<proteinExistence type="predicted"/>
<dbReference type="InterPro" id="IPR009534">
    <property type="entry name" value="DUF1153"/>
</dbReference>
<organism evidence="1 2">
    <name type="scientific">Parasulfitobacter algicola</name>
    <dbReference type="NCBI Taxonomy" id="2614809"/>
    <lineage>
        <taxon>Bacteria</taxon>
        <taxon>Pseudomonadati</taxon>
        <taxon>Pseudomonadota</taxon>
        <taxon>Alphaproteobacteria</taxon>
        <taxon>Rhodobacterales</taxon>
        <taxon>Roseobacteraceae</taxon>
        <taxon>Parasulfitobacter</taxon>
    </lineage>
</organism>
<dbReference type="InterPro" id="IPR036388">
    <property type="entry name" value="WH-like_DNA-bd_sf"/>
</dbReference>
<dbReference type="Proteomes" id="UP000777935">
    <property type="component" value="Unassembled WGS sequence"/>
</dbReference>
<keyword evidence="2" id="KW-1185">Reference proteome</keyword>
<gene>
    <name evidence="1" type="ORF">HRQ87_11275</name>
</gene>
<dbReference type="Gene3D" id="1.10.10.10">
    <property type="entry name" value="Winged helix-like DNA-binding domain superfamily/Winged helix DNA-binding domain"/>
    <property type="match status" value="1"/>
</dbReference>
<sequence length="92" mass="10062">MYLKKIEGPRSVTLSDGSIMTRADLPPIGTSRWVASRKACVVRAVAHGLLGKKEALSTYDISEEEFDAWCNAIADHGIGALKTTAIQKYRQP</sequence>
<name>A0ABX2IR78_9RHOB</name>
<comment type="caution">
    <text evidence="1">The sequence shown here is derived from an EMBL/GenBank/DDBJ whole genome shotgun (WGS) entry which is preliminary data.</text>
</comment>
<dbReference type="Pfam" id="PF06627">
    <property type="entry name" value="DUF1153"/>
    <property type="match status" value="1"/>
</dbReference>
<dbReference type="SUPFAM" id="SSF48295">
    <property type="entry name" value="TrpR-like"/>
    <property type="match status" value="1"/>
</dbReference>
<dbReference type="EMBL" id="JABUFE010000006">
    <property type="protein sequence ID" value="NSX55384.1"/>
    <property type="molecule type" value="Genomic_DNA"/>
</dbReference>